<dbReference type="InterPro" id="IPR004635">
    <property type="entry name" value="Pept_S49_SppA"/>
</dbReference>
<evidence type="ECO:0000313" key="11">
    <source>
        <dbReference type="Proteomes" id="UP000593892"/>
    </source>
</evidence>
<dbReference type="EMBL" id="CP063849">
    <property type="protein sequence ID" value="QOY85952.1"/>
    <property type="molecule type" value="Genomic_DNA"/>
</dbReference>
<feature type="active site" description="Proton donor/acceptor" evidence="7">
    <location>
        <position position="184"/>
    </location>
</feature>
<dbReference type="RefSeq" id="WP_194447622.1">
    <property type="nucleotide sequence ID" value="NZ_CP063849.1"/>
</dbReference>
<evidence type="ECO:0000256" key="8">
    <source>
        <dbReference type="SAM" id="Phobius"/>
    </source>
</evidence>
<feature type="domain" description="Peptidase S49" evidence="9">
    <location>
        <begin position="111"/>
        <end position="266"/>
    </location>
</feature>
<dbReference type="PANTHER" id="PTHR33209:SF1">
    <property type="entry name" value="PEPTIDASE S49 DOMAIN-CONTAINING PROTEIN"/>
    <property type="match status" value="1"/>
</dbReference>
<proteinExistence type="inferred from homology"/>
<dbReference type="PANTHER" id="PTHR33209">
    <property type="entry name" value="PROTEASE 4"/>
    <property type="match status" value="1"/>
</dbReference>
<dbReference type="SUPFAM" id="SSF52096">
    <property type="entry name" value="ClpP/crotonase"/>
    <property type="match status" value="2"/>
</dbReference>
<evidence type="ECO:0000256" key="4">
    <source>
        <dbReference type="ARBA" id="ARBA00022801"/>
    </source>
</evidence>
<dbReference type="CDD" id="cd07018">
    <property type="entry name" value="S49_SppA_67K_type"/>
    <property type="match status" value="1"/>
</dbReference>
<keyword evidence="5" id="KW-0720">Serine protease</keyword>
<dbReference type="Proteomes" id="UP000593892">
    <property type="component" value="Chromosome"/>
</dbReference>
<dbReference type="KEGG" id="pfer:IRI77_24460"/>
<evidence type="ECO:0000313" key="10">
    <source>
        <dbReference type="EMBL" id="QOY85952.1"/>
    </source>
</evidence>
<evidence type="ECO:0000256" key="5">
    <source>
        <dbReference type="ARBA" id="ARBA00022825"/>
    </source>
</evidence>
<feature type="domain" description="Peptidase S49" evidence="9">
    <location>
        <begin position="362"/>
        <end position="512"/>
    </location>
</feature>
<dbReference type="Pfam" id="PF01343">
    <property type="entry name" value="Peptidase_S49"/>
    <property type="match status" value="2"/>
</dbReference>
<feature type="active site" description="Nucleophile" evidence="7">
    <location>
        <position position="379"/>
    </location>
</feature>
<feature type="transmembrane region" description="Helical" evidence="8">
    <location>
        <begin position="6"/>
        <end position="27"/>
    </location>
</feature>
<dbReference type="NCBIfam" id="TIGR00705">
    <property type="entry name" value="SppA_67K"/>
    <property type="match status" value="1"/>
</dbReference>
<dbReference type="GO" id="GO:0006465">
    <property type="term" value="P:signal peptide processing"/>
    <property type="evidence" value="ECO:0007669"/>
    <property type="project" value="InterPro"/>
</dbReference>
<dbReference type="NCBIfam" id="TIGR00706">
    <property type="entry name" value="SppA_dom"/>
    <property type="match status" value="1"/>
</dbReference>
<evidence type="ECO:0000256" key="7">
    <source>
        <dbReference type="PIRSR" id="PIRSR001217-1"/>
    </source>
</evidence>
<evidence type="ECO:0000259" key="9">
    <source>
        <dbReference type="Pfam" id="PF01343"/>
    </source>
</evidence>
<evidence type="ECO:0000256" key="1">
    <source>
        <dbReference type="ARBA" id="ARBA00004370"/>
    </source>
</evidence>
<comment type="similarity">
    <text evidence="2">Belongs to the peptidase S49 family.</text>
</comment>
<evidence type="ECO:0000256" key="2">
    <source>
        <dbReference type="ARBA" id="ARBA00008683"/>
    </source>
</evidence>
<keyword evidence="8" id="KW-1133">Transmembrane helix</keyword>
<dbReference type="GO" id="GO:0016020">
    <property type="term" value="C:membrane"/>
    <property type="evidence" value="ECO:0007669"/>
    <property type="project" value="UniProtKB-SubCell"/>
</dbReference>
<comment type="subcellular location">
    <subcellularLocation>
        <location evidence="1">Membrane</location>
    </subcellularLocation>
</comment>
<dbReference type="InterPro" id="IPR002142">
    <property type="entry name" value="Peptidase_S49"/>
</dbReference>
<dbReference type="Gene3D" id="3.90.226.10">
    <property type="entry name" value="2-enoyl-CoA Hydratase, Chain A, domain 1"/>
    <property type="match status" value="3"/>
</dbReference>
<dbReference type="PIRSF" id="PIRSF001217">
    <property type="entry name" value="Protease_4_SppA"/>
    <property type="match status" value="1"/>
</dbReference>
<organism evidence="10 11">
    <name type="scientific">Paludibaculum fermentans</name>
    <dbReference type="NCBI Taxonomy" id="1473598"/>
    <lineage>
        <taxon>Bacteria</taxon>
        <taxon>Pseudomonadati</taxon>
        <taxon>Acidobacteriota</taxon>
        <taxon>Terriglobia</taxon>
        <taxon>Bryobacterales</taxon>
        <taxon>Bryobacteraceae</taxon>
        <taxon>Paludibaculum</taxon>
    </lineage>
</organism>
<sequence length="588" mass="64184">MIGLTLAIIGGFVVVLGFLVVLIAFLAQRNVAKVAQNTIVELNLETNLMEQAPSDALSQFQNRGGTTLLDIVLALEKASLDPKVKGLIVRVGSSPLMPAHAQEIRDAILAFRKSKKFAIAYAEDFDGENSGLTSYYLASACDEIWLQPNSDFGVAGMRFQVPFIRGAFDKLGIAPRYEGRKEFKNAINTYLEKEFTPAHREAEQRLLDSSFSVMAQGVAQGRKLTTEAARQALSEGPYPGDRALALHLIDGLAYRDEVYEKAKVRAGKNAKLLWLGAYDSRTDDLHTDGKRIALIYGSGDIVSGRSGFDPMNGTESMGSDTVSAAFRKAVDDKDVKAIIFRVDSPGGSVVASETIWREVLRARQAKKPVIVSMSALAASGGYYVAMGADRIIAQPGTITGSIGVFTGKMYTRALWEKLGVSFDAVQTGPNAGMYDGYSDFTPEQWAVVRGSLDRIYSNFTRKVAEGRKLPLARVEEIARGRVWSGEDALARGLVDELGGFPAAIQAAKKLAHIPEKEDIELRIYPPAKGRMEALLALLNGEGEDSSDPRDEAMLSLLRSVQPMTRMMHRLGLTQRRQGWLRMPPVGVE</sequence>
<dbReference type="InterPro" id="IPR004634">
    <property type="entry name" value="Pept_S49_pIV"/>
</dbReference>
<dbReference type="InterPro" id="IPR047217">
    <property type="entry name" value="S49_SppA_67K_type_N"/>
</dbReference>
<dbReference type="CDD" id="cd07023">
    <property type="entry name" value="S49_Sppa_N_C"/>
    <property type="match status" value="1"/>
</dbReference>
<keyword evidence="11" id="KW-1185">Reference proteome</keyword>
<evidence type="ECO:0000256" key="3">
    <source>
        <dbReference type="ARBA" id="ARBA00022670"/>
    </source>
</evidence>
<keyword evidence="4" id="KW-0378">Hydrolase</keyword>
<dbReference type="AlphaFoldDB" id="A0A7S7NLR8"/>
<keyword evidence="6 8" id="KW-0472">Membrane</keyword>
<accession>A0A7S7NLR8</accession>
<keyword evidence="8" id="KW-0812">Transmembrane</keyword>
<name>A0A7S7NLR8_PALFE</name>
<protein>
    <submittedName>
        <fullName evidence="10">Signal peptide peptidase SppA</fullName>
    </submittedName>
</protein>
<gene>
    <name evidence="10" type="primary">sppA</name>
    <name evidence="10" type="ORF">IRI77_24460</name>
</gene>
<dbReference type="GO" id="GO:0008236">
    <property type="term" value="F:serine-type peptidase activity"/>
    <property type="evidence" value="ECO:0007669"/>
    <property type="project" value="UniProtKB-KW"/>
</dbReference>
<dbReference type="InterPro" id="IPR047272">
    <property type="entry name" value="S49_SppA_C"/>
</dbReference>
<evidence type="ECO:0000256" key="6">
    <source>
        <dbReference type="ARBA" id="ARBA00023136"/>
    </source>
</evidence>
<keyword evidence="3" id="KW-0645">Protease</keyword>
<dbReference type="InterPro" id="IPR029045">
    <property type="entry name" value="ClpP/crotonase-like_dom_sf"/>
</dbReference>
<reference evidence="10 11" key="1">
    <citation type="submission" date="2020-10" db="EMBL/GenBank/DDBJ databases">
        <title>Complete genome sequence of Paludibaculum fermentans P105T, a facultatively anaerobic acidobacterium capable of dissimilatory Fe(III) reduction.</title>
        <authorList>
            <person name="Dedysh S.N."/>
            <person name="Beletsky A.V."/>
            <person name="Kulichevskaya I.S."/>
            <person name="Mardanov A.V."/>
            <person name="Ravin N.V."/>
        </authorList>
    </citation>
    <scope>NUCLEOTIDE SEQUENCE [LARGE SCALE GENOMIC DNA]</scope>
    <source>
        <strain evidence="10 11">P105</strain>
    </source>
</reference>